<proteinExistence type="predicted"/>
<accession>A0ACC2N4R6</accession>
<evidence type="ECO:0000313" key="2">
    <source>
        <dbReference type="Proteomes" id="UP001239111"/>
    </source>
</evidence>
<reference evidence="1" key="1">
    <citation type="submission" date="2023-04" db="EMBL/GenBank/DDBJ databases">
        <title>A chromosome-level genome assembly of the parasitoid wasp Eretmocerus hayati.</title>
        <authorList>
            <person name="Zhong Y."/>
            <person name="Liu S."/>
            <person name="Liu Y."/>
        </authorList>
    </citation>
    <scope>NUCLEOTIDE SEQUENCE</scope>
    <source>
        <strain evidence="1">ZJU_SS_LIU_2023</strain>
    </source>
</reference>
<dbReference type="EMBL" id="CM056744">
    <property type="protein sequence ID" value="KAJ8665923.1"/>
    <property type="molecule type" value="Genomic_DNA"/>
</dbReference>
<protein>
    <submittedName>
        <fullName evidence="1">Uncharacterized protein</fullName>
    </submittedName>
</protein>
<sequence length="172" mass="19937">MWRGSVLLTLCASQKLKDLNKTRASLCEAYWKKNKLDHLLCDYTPGIYLDKLMHQHTSYDHRVDCTNCGVVEYRLVIMEIRCDEDVREGKTLENYLHSEYFHSNMCLTCNEVELENTLVIGEYLALDFEEKELNISLNALPAQLIANGKKYLIAGLIEKVTSEIEEKYVSYT</sequence>
<evidence type="ECO:0000313" key="1">
    <source>
        <dbReference type="EMBL" id="KAJ8665923.1"/>
    </source>
</evidence>
<keyword evidence="2" id="KW-1185">Reference proteome</keyword>
<name>A0ACC2N4R6_9HYME</name>
<gene>
    <name evidence="1" type="ORF">QAD02_007585</name>
</gene>
<dbReference type="Proteomes" id="UP001239111">
    <property type="component" value="Chromosome 4"/>
</dbReference>
<comment type="caution">
    <text evidence="1">The sequence shown here is derived from an EMBL/GenBank/DDBJ whole genome shotgun (WGS) entry which is preliminary data.</text>
</comment>
<organism evidence="1 2">
    <name type="scientific">Eretmocerus hayati</name>
    <dbReference type="NCBI Taxonomy" id="131215"/>
    <lineage>
        <taxon>Eukaryota</taxon>
        <taxon>Metazoa</taxon>
        <taxon>Ecdysozoa</taxon>
        <taxon>Arthropoda</taxon>
        <taxon>Hexapoda</taxon>
        <taxon>Insecta</taxon>
        <taxon>Pterygota</taxon>
        <taxon>Neoptera</taxon>
        <taxon>Endopterygota</taxon>
        <taxon>Hymenoptera</taxon>
        <taxon>Apocrita</taxon>
        <taxon>Proctotrupomorpha</taxon>
        <taxon>Chalcidoidea</taxon>
        <taxon>Aphelinidae</taxon>
        <taxon>Aphelininae</taxon>
        <taxon>Eretmocerus</taxon>
    </lineage>
</organism>